<proteinExistence type="predicted"/>
<feature type="compositionally biased region" description="Basic residues" evidence="1">
    <location>
        <begin position="186"/>
        <end position="196"/>
    </location>
</feature>
<feature type="non-terminal residue" evidence="2">
    <location>
        <position position="196"/>
    </location>
</feature>
<protein>
    <submittedName>
        <fullName evidence="2">Uncharacterized protein</fullName>
    </submittedName>
</protein>
<organism evidence="2 3">
    <name type="scientific">Teladorsagia circumcincta</name>
    <name type="common">Brown stomach worm</name>
    <name type="synonym">Ostertagia circumcincta</name>
    <dbReference type="NCBI Taxonomy" id="45464"/>
    <lineage>
        <taxon>Eukaryota</taxon>
        <taxon>Metazoa</taxon>
        <taxon>Ecdysozoa</taxon>
        <taxon>Nematoda</taxon>
        <taxon>Chromadorea</taxon>
        <taxon>Rhabditida</taxon>
        <taxon>Rhabditina</taxon>
        <taxon>Rhabditomorpha</taxon>
        <taxon>Strongyloidea</taxon>
        <taxon>Trichostrongylidae</taxon>
        <taxon>Teladorsagia</taxon>
    </lineage>
</organism>
<gene>
    <name evidence="2" type="ORF">TELCIR_13792</name>
</gene>
<feature type="compositionally biased region" description="Basic and acidic residues" evidence="1">
    <location>
        <begin position="45"/>
        <end position="62"/>
    </location>
</feature>
<keyword evidence="3" id="KW-1185">Reference proteome</keyword>
<name>A0A2G9U2V0_TELCI</name>
<evidence type="ECO:0000313" key="2">
    <source>
        <dbReference type="EMBL" id="PIO64577.1"/>
    </source>
</evidence>
<dbReference type="EMBL" id="KZ349774">
    <property type="protein sequence ID" value="PIO64577.1"/>
    <property type="molecule type" value="Genomic_DNA"/>
</dbReference>
<dbReference type="Proteomes" id="UP000230423">
    <property type="component" value="Unassembled WGS sequence"/>
</dbReference>
<dbReference type="AlphaFoldDB" id="A0A2G9U2V0"/>
<evidence type="ECO:0000256" key="1">
    <source>
        <dbReference type="SAM" id="MobiDB-lite"/>
    </source>
</evidence>
<feature type="compositionally biased region" description="Basic and acidic residues" evidence="1">
    <location>
        <begin position="93"/>
        <end position="119"/>
    </location>
</feature>
<reference evidence="2 3" key="1">
    <citation type="submission" date="2015-09" db="EMBL/GenBank/DDBJ databases">
        <title>Draft genome of the parasitic nematode Teladorsagia circumcincta isolate WARC Sus (inbred).</title>
        <authorList>
            <person name="Mitreva M."/>
        </authorList>
    </citation>
    <scope>NUCLEOTIDE SEQUENCE [LARGE SCALE GENOMIC DNA]</scope>
    <source>
        <strain evidence="2 3">S</strain>
    </source>
</reference>
<accession>A0A2G9U2V0</accession>
<sequence length="196" mass="21720">MTSTLCSTRPGRRLNLQKPPRKSRPIAPEPIPPHGTPQTNVFAKDPGKEEKEKPKEKKKKEVTANGVESGHHRSRTKEKDESKRSSGKSSKKHEKEKSEEIMDNRDINSNLVEKDKQEVIDEPIATPVEISKNAGEAQSSERTDDSGISDMVESPQQPSLERLPSARPHTSMARPGTAAARPAPPKLKRKQIAVTE</sequence>
<evidence type="ECO:0000313" key="3">
    <source>
        <dbReference type="Proteomes" id="UP000230423"/>
    </source>
</evidence>
<feature type="region of interest" description="Disordered" evidence="1">
    <location>
        <begin position="1"/>
        <end position="196"/>
    </location>
</feature>